<keyword evidence="6 7" id="KW-0472">Membrane</keyword>
<dbReference type="RefSeq" id="WP_188392425.1">
    <property type="nucleotide sequence ID" value="NZ_BMEV01000040.1"/>
</dbReference>
<gene>
    <name evidence="8" type="primary">tagB</name>
    <name evidence="8" type="ORF">GCM10010978_21650</name>
</gene>
<keyword evidence="3" id="KW-1003">Cell membrane</keyword>
<evidence type="ECO:0000313" key="9">
    <source>
        <dbReference type="Proteomes" id="UP000602050"/>
    </source>
</evidence>
<accession>A0A8J2TLW1</accession>
<dbReference type="PANTHER" id="PTHR37316">
    <property type="entry name" value="TEICHOIC ACID GLYCEROL-PHOSPHATE PRIMASE"/>
    <property type="match status" value="1"/>
</dbReference>
<dbReference type="EMBL" id="BMEV01000040">
    <property type="protein sequence ID" value="GFZ80184.1"/>
    <property type="molecule type" value="Genomic_DNA"/>
</dbReference>
<comment type="subcellular location">
    <subcellularLocation>
        <location evidence="1">Cell membrane</location>
        <topology evidence="1">Peripheral membrane protein</topology>
    </subcellularLocation>
</comment>
<keyword evidence="9" id="KW-1185">Reference proteome</keyword>
<sequence length="391" mass="45627">MLREFVISIYLVVFKLIFNIFHIYPQKEKTVCVASFGDNIFYAVKAIRQFSDQEIIILKDSNCHYPFDPSIGTILNFSVKHPISFIKSIYHIATGKTILIDNYFGFLAACNFKQSTRCIQLWHAAGALKQFGLMYPSITKRTEKAKQRFRQVYQRFDYTVVGSEHMADIFKRSFALTDNQIWRTGIPRTDFFYDELAKKESIRDLHEKFPVLKEKKVILYAPTFRNGQLSHFQSELNIKKLRDSLKDEYILLVKYHPAVQARTEAEAFPDFVYDVSSEDINSLLLITDILVTDYSSIPFEFALLERPMIFYAYDLEEYMKTTGIIENYMDLVPGPIVYNTEEIIEVIQGQYFDMKKVKEFAEEWNRFSKGNSSEQLALKILDSVPAKEKAL</sequence>
<dbReference type="Pfam" id="PF04464">
    <property type="entry name" value="Glyphos_transf"/>
    <property type="match status" value="1"/>
</dbReference>
<dbReference type="PANTHER" id="PTHR37316:SF1">
    <property type="entry name" value="TEICHOIC ACID GLYCEROL-PHOSPHATE PRIMASE"/>
    <property type="match status" value="1"/>
</dbReference>
<evidence type="ECO:0000256" key="6">
    <source>
        <dbReference type="ARBA" id="ARBA00023136"/>
    </source>
</evidence>
<comment type="caution">
    <text evidence="8">The sequence shown here is derived from an EMBL/GenBank/DDBJ whole genome shotgun (WGS) entry which is preliminary data.</text>
</comment>
<keyword evidence="7" id="KW-1133">Transmembrane helix</keyword>
<dbReference type="InterPro" id="IPR043148">
    <property type="entry name" value="TagF_C"/>
</dbReference>
<keyword evidence="7" id="KW-0812">Transmembrane</keyword>
<keyword evidence="5" id="KW-0777">Teichoic acid biosynthesis</keyword>
<evidence type="ECO:0000256" key="7">
    <source>
        <dbReference type="SAM" id="Phobius"/>
    </source>
</evidence>
<dbReference type="InterPro" id="IPR051612">
    <property type="entry name" value="Teichoic_Acid_Biosynth"/>
</dbReference>
<protein>
    <submittedName>
        <fullName evidence="8">Putative CDP-glycerol:glycerophosphate glycerophosphotransferase</fullName>
    </submittedName>
</protein>
<evidence type="ECO:0000256" key="3">
    <source>
        <dbReference type="ARBA" id="ARBA00022475"/>
    </source>
</evidence>
<name>A0A8J2TLW1_9BACI</name>
<dbReference type="InterPro" id="IPR043149">
    <property type="entry name" value="TagF_N"/>
</dbReference>
<feature type="transmembrane region" description="Helical" evidence="7">
    <location>
        <begin position="7"/>
        <end position="24"/>
    </location>
</feature>
<dbReference type="GO" id="GO:0005886">
    <property type="term" value="C:plasma membrane"/>
    <property type="evidence" value="ECO:0007669"/>
    <property type="project" value="UniProtKB-SubCell"/>
</dbReference>
<dbReference type="GO" id="GO:0047355">
    <property type="term" value="F:CDP-glycerol glycerophosphotransferase activity"/>
    <property type="evidence" value="ECO:0007669"/>
    <property type="project" value="InterPro"/>
</dbReference>
<dbReference type="SUPFAM" id="SSF53756">
    <property type="entry name" value="UDP-Glycosyltransferase/glycogen phosphorylase"/>
    <property type="match status" value="1"/>
</dbReference>
<evidence type="ECO:0000256" key="4">
    <source>
        <dbReference type="ARBA" id="ARBA00022679"/>
    </source>
</evidence>
<evidence type="ECO:0000256" key="2">
    <source>
        <dbReference type="ARBA" id="ARBA00010488"/>
    </source>
</evidence>
<keyword evidence="4" id="KW-0808">Transferase</keyword>
<dbReference type="GO" id="GO:0019350">
    <property type="term" value="P:teichoic acid biosynthetic process"/>
    <property type="evidence" value="ECO:0007669"/>
    <property type="project" value="UniProtKB-KW"/>
</dbReference>
<organism evidence="8 9">
    <name type="scientific">Compostibacillus humi</name>
    <dbReference type="NCBI Taxonomy" id="1245525"/>
    <lineage>
        <taxon>Bacteria</taxon>
        <taxon>Bacillati</taxon>
        <taxon>Bacillota</taxon>
        <taxon>Bacilli</taxon>
        <taxon>Bacillales</taxon>
        <taxon>Bacillaceae</taxon>
        <taxon>Compostibacillus</taxon>
    </lineage>
</organism>
<evidence type="ECO:0000256" key="5">
    <source>
        <dbReference type="ARBA" id="ARBA00022944"/>
    </source>
</evidence>
<proteinExistence type="inferred from homology"/>
<reference evidence="8" key="1">
    <citation type="journal article" date="2014" name="Int. J. Syst. Evol. Microbiol.">
        <title>Complete genome sequence of Corynebacterium casei LMG S-19264T (=DSM 44701T), isolated from a smear-ripened cheese.</title>
        <authorList>
            <consortium name="US DOE Joint Genome Institute (JGI-PGF)"/>
            <person name="Walter F."/>
            <person name="Albersmeier A."/>
            <person name="Kalinowski J."/>
            <person name="Ruckert C."/>
        </authorList>
    </citation>
    <scope>NUCLEOTIDE SEQUENCE</scope>
    <source>
        <strain evidence="8">CGMCC 1.12360</strain>
    </source>
</reference>
<dbReference type="Proteomes" id="UP000602050">
    <property type="component" value="Unassembled WGS sequence"/>
</dbReference>
<dbReference type="InterPro" id="IPR007554">
    <property type="entry name" value="Glycerophosphate_synth"/>
</dbReference>
<evidence type="ECO:0000313" key="8">
    <source>
        <dbReference type="EMBL" id="GFZ80184.1"/>
    </source>
</evidence>
<comment type="similarity">
    <text evidence="2">Belongs to the CDP-glycerol glycerophosphotransferase family.</text>
</comment>
<reference evidence="8" key="2">
    <citation type="submission" date="2020-09" db="EMBL/GenBank/DDBJ databases">
        <authorList>
            <person name="Sun Q."/>
            <person name="Zhou Y."/>
        </authorList>
    </citation>
    <scope>NUCLEOTIDE SEQUENCE</scope>
    <source>
        <strain evidence="8">CGMCC 1.12360</strain>
    </source>
</reference>
<dbReference type="Gene3D" id="3.40.50.11820">
    <property type="match status" value="1"/>
</dbReference>
<evidence type="ECO:0000256" key="1">
    <source>
        <dbReference type="ARBA" id="ARBA00004202"/>
    </source>
</evidence>
<dbReference type="Gene3D" id="3.40.50.12580">
    <property type="match status" value="1"/>
</dbReference>
<dbReference type="AlphaFoldDB" id="A0A8J2TLW1"/>